<feature type="transmembrane region" description="Helical" evidence="11">
    <location>
        <begin position="120"/>
        <end position="148"/>
    </location>
</feature>
<dbReference type="CDD" id="cd18580">
    <property type="entry name" value="ABC_6TM_ABCC_D2"/>
    <property type="match status" value="1"/>
</dbReference>
<dbReference type="InterPro" id="IPR044726">
    <property type="entry name" value="ABCC_6TM_D2"/>
</dbReference>
<evidence type="ECO:0000259" key="12">
    <source>
        <dbReference type="PROSITE" id="PS50893"/>
    </source>
</evidence>
<dbReference type="GeneID" id="7834924"/>
<dbReference type="SMART" id="SM00382">
    <property type="entry name" value="AAA"/>
    <property type="match status" value="2"/>
</dbReference>
<dbReference type="SUPFAM" id="SSF90123">
    <property type="entry name" value="ABC transporter transmembrane region"/>
    <property type="match status" value="2"/>
</dbReference>
<keyword evidence="7" id="KW-0067">ATP-binding</keyword>
<feature type="transmembrane region" description="Helical" evidence="11">
    <location>
        <begin position="783"/>
        <end position="804"/>
    </location>
</feature>
<comment type="subcellular location">
    <subcellularLocation>
        <location evidence="1">Membrane</location>
        <topology evidence="1">Multi-pass membrane protein</topology>
    </subcellularLocation>
</comment>
<organism evidence="14 15">
    <name type="scientific">Tetrahymena thermophila (strain SB210)</name>
    <dbReference type="NCBI Taxonomy" id="312017"/>
    <lineage>
        <taxon>Eukaryota</taxon>
        <taxon>Sar</taxon>
        <taxon>Alveolata</taxon>
        <taxon>Ciliophora</taxon>
        <taxon>Intramacronucleata</taxon>
        <taxon>Oligohymenophorea</taxon>
        <taxon>Hymenostomatida</taxon>
        <taxon>Tetrahymenina</taxon>
        <taxon>Tetrahymenidae</taxon>
        <taxon>Tetrahymena</taxon>
    </lineage>
</organism>
<feature type="transmembrane region" description="Helical" evidence="11">
    <location>
        <begin position="258"/>
        <end position="279"/>
    </location>
</feature>
<feature type="transmembrane region" description="Helical" evidence="11">
    <location>
        <begin position="343"/>
        <end position="362"/>
    </location>
</feature>
<dbReference type="InterPro" id="IPR003439">
    <property type="entry name" value="ABC_transporter-like_ATP-bd"/>
</dbReference>
<evidence type="ECO:0000256" key="7">
    <source>
        <dbReference type="ARBA" id="ARBA00022840"/>
    </source>
</evidence>
<feature type="region of interest" description="Disordered" evidence="10">
    <location>
        <begin position="1"/>
        <end position="30"/>
    </location>
</feature>
<protein>
    <submittedName>
        <fullName evidence="14">ABC transporter C family protein</fullName>
    </submittedName>
</protein>
<gene>
    <name evidence="14" type="ORF">TTHERM_00561590</name>
</gene>
<evidence type="ECO:0000256" key="2">
    <source>
        <dbReference type="ARBA" id="ARBA00009726"/>
    </source>
</evidence>
<dbReference type="OrthoDB" id="6500128at2759"/>
<accession>I7MHY1</accession>
<feature type="transmembrane region" description="Helical" evidence="11">
    <location>
        <begin position="824"/>
        <end position="843"/>
    </location>
</feature>
<feature type="compositionally biased region" description="Low complexity" evidence="10">
    <location>
        <begin position="715"/>
        <end position="724"/>
    </location>
</feature>
<keyword evidence="3" id="KW-0813">Transport</keyword>
<feature type="domain" description="ABC transmembrane type-1" evidence="13">
    <location>
        <begin position="121"/>
        <end position="359"/>
    </location>
</feature>
<evidence type="ECO:0000313" key="14">
    <source>
        <dbReference type="EMBL" id="EAR89967.2"/>
    </source>
</evidence>
<reference evidence="15" key="1">
    <citation type="journal article" date="2006" name="PLoS Biol.">
        <title>Macronuclear genome sequence of the ciliate Tetrahymena thermophila, a model eukaryote.</title>
        <authorList>
            <person name="Eisen J.A."/>
            <person name="Coyne R.S."/>
            <person name="Wu M."/>
            <person name="Wu D."/>
            <person name="Thiagarajan M."/>
            <person name="Wortman J.R."/>
            <person name="Badger J.H."/>
            <person name="Ren Q."/>
            <person name="Amedeo P."/>
            <person name="Jones K.M."/>
            <person name="Tallon L.J."/>
            <person name="Delcher A.L."/>
            <person name="Salzberg S.L."/>
            <person name="Silva J.C."/>
            <person name="Haas B.J."/>
            <person name="Majoros W.H."/>
            <person name="Farzad M."/>
            <person name="Carlton J.M."/>
            <person name="Smith R.K. Jr."/>
            <person name="Garg J."/>
            <person name="Pearlman R.E."/>
            <person name="Karrer K.M."/>
            <person name="Sun L."/>
            <person name="Manning G."/>
            <person name="Elde N.C."/>
            <person name="Turkewitz A.P."/>
            <person name="Asai D.J."/>
            <person name="Wilkes D.E."/>
            <person name="Wang Y."/>
            <person name="Cai H."/>
            <person name="Collins K."/>
            <person name="Stewart B.A."/>
            <person name="Lee S.R."/>
            <person name="Wilamowska K."/>
            <person name="Weinberg Z."/>
            <person name="Ruzzo W.L."/>
            <person name="Wloga D."/>
            <person name="Gaertig J."/>
            <person name="Frankel J."/>
            <person name="Tsao C.-C."/>
            <person name="Gorovsky M.A."/>
            <person name="Keeling P.J."/>
            <person name="Waller R.F."/>
            <person name="Patron N.J."/>
            <person name="Cherry J.M."/>
            <person name="Stover N.A."/>
            <person name="Krieger C.J."/>
            <person name="del Toro C."/>
            <person name="Ryder H.F."/>
            <person name="Williamson S.C."/>
            <person name="Barbeau R.A."/>
            <person name="Hamilton E.P."/>
            <person name="Orias E."/>
        </authorList>
    </citation>
    <scope>NUCLEOTIDE SEQUENCE [LARGE SCALE GENOMIC DNA]</scope>
    <source>
        <strain evidence="15">SB210</strain>
    </source>
</reference>
<evidence type="ECO:0000256" key="5">
    <source>
        <dbReference type="ARBA" id="ARBA00022737"/>
    </source>
</evidence>
<dbReference type="SUPFAM" id="SSF52540">
    <property type="entry name" value="P-loop containing nucleoside triphosphate hydrolases"/>
    <property type="match status" value="2"/>
</dbReference>
<dbReference type="PANTHER" id="PTHR24223:SF456">
    <property type="entry name" value="MULTIDRUG RESISTANCE-ASSOCIATED PROTEIN LETHAL(2)03659"/>
    <property type="match status" value="1"/>
</dbReference>
<feature type="domain" description="ABC transporter" evidence="12">
    <location>
        <begin position="1109"/>
        <end position="1345"/>
    </location>
</feature>
<dbReference type="PANTHER" id="PTHR24223">
    <property type="entry name" value="ATP-BINDING CASSETTE SUB-FAMILY C"/>
    <property type="match status" value="1"/>
</dbReference>
<keyword evidence="6" id="KW-0547">Nucleotide-binding</keyword>
<feature type="region of interest" description="Disordered" evidence="10">
    <location>
        <begin position="710"/>
        <end position="760"/>
    </location>
</feature>
<evidence type="ECO:0000256" key="10">
    <source>
        <dbReference type="SAM" id="MobiDB-lite"/>
    </source>
</evidence>
<dbReference type="InterPro" id="IPR050173">
    <property type="entry name" value="ABC_transporter_C-like"/>
</dbReference>
<keyword evidence="15" id="KW-1185">Reference proteome</keyword>
<feature type="compositionally biased region" description="Basic and acidic residues" evidence="10">
    <location>
        <begin position="1"/>
        <end position="17"/>
    </location>
</feature>
<dbReference type="GO" id="GO:0016887">
    <property type="term" value="F:ATP hydrolysis activity"/>
    <property type="evidence" value="ECO:0007669"/>
    <property type="project" value="InterPro"/>
</dbReference>
<evidence type="ECO:0000256" key="8">
    <source>
        <dbReference type="ARBA" id="ARBA00022989"/>
    </source>
</evidence>
<feature type="transmembrane region" description="Helical" evidence="11">
    <location>
        <begin position="154"/>
        <end position="172"/>
    </location>
</feature>
<dbReference type="FunFam" id="3.40.50.300:FF:000973">
    <property type="entry name" value="Multidrug resistance-associated protein 4"/>
    <property type="match status" value="1"/>
</dbReference>
<dbReference type="InterPro" id="IPR003593">
    <property type="entry name" value="AAA+_ATPase"/>
</dbReference>
<feature type="compositionally biased region" description="Basic and acidic residues" evidence="10">
    <location>
        <begin position="747"/>
        <end position="756"/>
    </location>
</feature>
<dbReference type="InterPro" id="IPR017871">
    <property type="entry name" value="ABC_transporter-like_CS"/>
</dbReference>
<dbReference type="Pfam" id="PF00664">
    <property type="entry name" value="ABC_membrane"/>
    <property type="match status" value="2"/>
</dbReference>
<evidence type="ECO:0000256" key="6">
    <source>
        <dbReference type="ARBA" id="ARBA00022741"/>
    </source>
</evidence>
<keyword evidence="8 11" id="KW-1133">Transmembrane helix</keyword>
<dbReference type="STRING" id="312017.I7MHY1"/>
<dbReference type="PROSITE" id="PS50893">
    <property type="entry name" value="ABC_TRANSPORTER_2"/>
    <property type="match status" value="2"/>
</dbReference>
<feature type="transmembrane region" description="Helical" evidence="11">
    <location>
        <begin position="912"/>
        <end position="940"/>
    </location>
</feature>
<dbReference type="PROSITE" id="PS00211">
    <property type="entry name" value="ABC_TRANSPORTER_1"/>
    <property type="match status" value="2"/>
</dbReference>
<sequence length="1379" mass="157344">MKTDIDNKKPEKGKEAKYVNNNQTEQEDPYQNKKNWQQGYNLINRLFMMHLLRISVNVKKVLQSGRNIALSNLQTLSDDELCETNSSIFIQNLENAQKNGPLTPMKVWKSLISVFKKKGYVVLFFSFIDTSLKLFNSVALNFCIQSLIDTNQKMAYVWAAVMMASMFFSSLFRQYSWTLGFNFNTHLRATFIDTIYRKINRLSNFAVRSANLGKVINIVSSDMNTTELKFIYLFQMIIGIYTLSMACIILAFRLGPLGMLSIVFLILILPIQSLIGKIASRFTQKRVLKSDERIKLINEIIEGIRIIKIYGWEEAMRRIIERIRSDEVSFNIKAYISMYTEKAVSSSSVLISSCLTFIIIYYEGSYELNYAKIFSSIEMLTYIKANIISFCGQGFAYIFELQIFLRRFIDIYNIKDISSHKIDYTSTNYNLIQPNEVAKFDQFYSFWKEPSIKNNPPTNNQLQTNLKTEEQPALQESDALQMESLNPTLRNISLAIKSKELLAVVGKVGCGKTTFLQVFLNEIPYFKGYYQIQPLNDQGKPLKMAYVEQEPYIFSNTVRENILFGSPFDQEWYNQVVKHCCLLPDFEQMDQGDLTVIGERGVNLSGGQKARICLARAVYSKADLYLLDDPLSAVDSKVAKDLFFSCIRGILKEKTVILVTHQIHFTRNCDRIAILDESGSLKNIGSFEELQDDLKILTAGQLKFENMGDSRKLSQKSIDQQSQKSQKKVKEEEEKKEDSSDDGEGQIDQKKEEKPKQANQIKPENVEITFSTYTRYLKLINQVICFFPLWLIILFASAECAFTTYNRALGYFDSVSDDNKHKLFGFWVGFAFLYMTLNGIKYITLSVGIQKGNKQLHSKMLESLVRAPVLFFDRTSSGNLMNKFSNDISLLDNLLPFCSCDSLDIFSNFLNLMITCIVFTPYVVFPAIAQIILLSIFFMYSKEIIIKIRQMDLMQKTPVFSHFNSTLQGVIPIKVYGQNNTFLNKMSALCNNSQRANMSFWLCSRFFGGYIQSISILCSTVGVFIIIAIPGQSTSQQAQAITYFMLMVDAIQWCLRQMITTDSVMNSFERVNILINQTPEASLYNENDNKYTNQLNSKQQILWPSQGQIEFKNVVMKYSKELHPVLKGLNFKANSGEKIGCIGRTGAGKSSILQALFRLTESEVGSSILIDGVDVSELGLHKLRQNISIIPQIPFVFGGTIRRNLDPLNEYKDEQIWEALRNVELDKYILEKCKNGIETDMTVASSVFSVGQKQLICLARALLKRNKILVLDEATANVDMETDNLIQKTIRSKFQECTVLTIAHRLNTIADYDKVIVMSDGVVAEYDAPINLLCNSLNDEAITKNTIFAQMVKNTGKNNSANIFQLAKDKYLNANQVNE</sequence>
<dbReference type="Pfam" id="PF00005">
    <property type="entry name" value="ABC_tran"/>
    <property type="match status" value="2"/>
</dbReference>
<proteinExistence type="inferred from homology"/>
<feature type="transmembrane region" description="Helical" evidence="11">
    <location>
        <begin position="230"/>
        <end position="252"/>
    </location>
</feature>
<dbReference type="InterPro" id="IPR036640">
    <property type="entry name" value="ABC1_TM_sf"/>
</dbReference>
<feature type="domain" description="ABC transporter" evidence="12">
    <location>
        <begin position="474"/>
        <end position="703"/>
    </location>
</feature>
<dbReference type="Gene3D" id="3.40.50.300">
    <property type="entry name" value="P-loop containing nucleotide triphosphate hydrolases"/>
    <property type="match status" value="2"/>
</dbReference>
<keyword evidence="9 11" id="KW-0472">Membrane</keyword>
<dbReference type="PROSITE" id="PS50929">
    <property type="entry name" value="ABC_TM1F"/>
    <property type="match status" value="2"/>
</dbReference>
<feature type="transmembrane region" description="Helical" evidence="11">
    <location>
        <begin position="1007"/>
        <end position="1029"/>
    </location>
</feature>
<name>I7MHY1_TETTS</name>
<comment type="similarity">
    <text evidence="2">Belongs to the ABC transporter superfamily. ABCC family. Conjugate transporter (TC 3.A.1.208) subfamily.</text>
</comment>
<dbReference type="FunFam" id="3.40.50.300:FF:000163">
    <property type="entry name" value="Multidrug resistance-associated protein member 4"/>
    <property type="match status" value="1"/>
</dbReference>
<dbReference type="Proteomes" id="UP000009168">
    <property type="component" value="Unassembled WGS sequence"/>
</dbReference>
<feature type="domain" description="ABC transmembrane type-1" evidence="13">
    <location>
        <begin position="786"/>
        <end position="1063"/>
    </location>
</feature>
<keyword evidence="4 11" id="KW-0812">Transmembrane</keyword>
<evidence type="ECO:0000256" key="3">
    <source>
        <dbReference type="ARBA" id="ARBA00022448"/>
    </source>
</evidence>
<feature type="compositionally biased region" description="Basic and acidic residues" evidence="10">
    <location>
        <begin position="728"/>
        <end position="738"/>
    </location>
</feature>
<evidence type="ECO:0000256" key="9">
    <source>
        <dbReference type="ARBA" id="ARBA00023136"/>
    </source>
</evidence>
<dbReference type="Gene3D" id="1.20.1560.10">
    <property type="entry name" value="ABC transporter type 1, transmembrane domain"/>
    <property type="match status" value="2"/>
</dbReference>
<evidence type="ECO:0000259" key="13">
    <source>
        <dbReference type="PROSITE" id="PS50929"/>
    </source>
</evidence>
<evidence type="ECO:0000313" key="15">
    <source>
        <dbReference type="Proteomes" id="UP000009168"/>
    </source>
</evidence>
<dbReference type="eggNOG" id="KOG0054">
    <property type="taxonomic scope" value="Eukaryota"/>
</dbReference>
<dbReference type="KEGG" id="tet:TTHERM_00561590"/>
<evidence type="ECO:0000256" key="1">
    <source>
        <dbReference type="ARBA" id="ARBA00004141"/>
    </source>
</evidence>
<evidence type="ECO:0000256" key="4">
    <source>
        <dbReference type="ARBA" id="ARBA00022692"/>
    </source>
</evidence>
<dbReference type="GO" id="GO:0140359">
    <property type="term" value="F:ABC-type transporter activity"/>
    <property type="evidence" value="ECO:0007669"/>
    <property type="project" value="InterPro"/>
</dbReference>
<dbReference type="CDD" id="cd03244">
    <property type="entry name" value="ABCC_MRP_domain2"/>
    <property type="match status" value="1"/>
</dbReference>
<dbReference type="InterPro" id="IPR011527">
    <property type="entry name" value="ABC1_TM_dom"/>
</dbReference>
<dbReference type="RefSeq" id="XP_001010212.2">
    <property type="nucleotide sequence ID" value="XM_001010212.2"/>
</dbReference>
<dbReference type="GO" id="GO:0016020">
    <property type="term" value="C:membrane"/>
    <property type="evidence" value="ECO:0007669"/>
    <property type="project" value="UniProtKB-SubCell"/>
</dbReference>
<evidence type="ECO:0000256" key="11">
    <source>
        <dbReference type="SAM" id="Phobius"/>
    </source>
</evidence>
<dbReference type="CDD" id="cd03250">
    <property type="entry name" value="ABCC_MRP_domain1"/>
    <property type="match status" value="1"/>
</dbReference>
<dbReference type="InParanoid" id="I7MHY1"/>
<keyword evidence="5" id="KW-0677">Repeat</keyword>
<dbReference type="InterPro" id="IPR027417">
    <property type="entry name" value="P-loop_NTPase"/>
</dbReference>
<dbReference type="GO" id="GO:0005524">
    <property type="term" value="F:ATP binding"/>
    <property type="evidence" value="ECO:0007669"/>
    <property type="project" value="UniProtKB-KW"/>
</dbReference>
<dbReference type="EMBL" id="GG662808">
    <property type="protein sequence ID" value="EAR89967.2"/>
    <property type="molecule type" value="Genomic_DNA"/>
</dbReference>